<feature type="coiled-coil region" evidence="1">
    <location>
        <begin position="109"/>
        <end position="136"/>
    </location>
</feature>
<dbReference type="PANTHER" id="PTHR30469:SF15">
    <property type="entry name" value="HLYD FAMILY OF SECRETION PROTEINS"/>
    <property type="match status" value="1"/>
</dbReference>
<dbReference type="AlphaFoldDB" id="A0A846QSU8"/>
<keyword evidence="3" id="KW-1185">Reference proteome</keyword>
<accession>A0A846QSU8</accession>
<dbReference type="RefSeq" id="WP_167940751.1">
    <property type="nucleotide sequence ID" value="NZ_JAATJA010000001.1"/>
</dbReference>
<evidence type="ECO:0000256" key="1">
    <source>
        <dbReference type="SAM" id="Coils"/>
    </source>
</evidence>
<name>A0A846QSU8_9BACT</name>
<reference evidence="2 3" key="1">
    <citation type="submission" date="2020-03" db="EMBL/GenBank/DDBJ databases">
        <title>Genomic Encyclopedia of Type Strains, Phase IV (KMG-IV): sequencing the most valuable type-strain genomes for metagenomic binning, comparative biology and taxonomic classification.</title>
        <authorList>
            <person name="Goeker M."/>
        </authorList>
    </citation>
    <scope>NUCLEOTIDE SEQUENCE [LARGE SCALE GENOMIC DNA]</scope>
    <source>
        <strain evidence="2 3">DSM 24233</strain>
    </source>
</reference>
<dbReference type="Gene3D" id="2.40.50.100">
    <property type="match status" value="1"/>
</dbReference>
<dbReference type="Proteomes" id="UP000580856">
    <property type="component" value="Unassembled WGS sequence"/>
</dbReference>
<keyword evidence="1" id="KW-0175">Coiled coil</keyword>
<protein>
    <submittedName>
        <fullName evidence="2">Multidrug efflux pump subunit AcrA (Membrane-fusion protein)</fullName>
    </submittedName>
</protein>
<dbReference type="EMBL" id="JAATJA010000001">
    <property type="protein sequence ID" value="NJB67719.1"/>
    <property type="molecule type" value="Genomic_DNA"/>
</dbReference>
<evidence type="ECO:0000313" key="3">
    <source>
        <dbReference type="Proteomes" id="UP000580856"/>
    </source>
</evidence>
<comment type="caution">
    <text evidence="2">The sequence shown here is derived from an EMBL/GenBank/DDBJ whole genome shotgun (WGS) entry which is preliminary data.</text>
</comment>
<dbReference type="PANTHER" id="PTHR30469">
    <property type="entry name" value="MULTIDRUG RESISTANCE PROTEIN MDTA"/>
    <property type="match status" value="1"/>
</dbReference>
<dbReference type="Gene3D" id="2.40.420.20">
    <property type="match status" value="1"/>
</dbReference>
<dbReference type="GO" id="GO:0015562">
    <property type="term" value="F:efflux transmembrane transporter activity"/>
    <property type="evidence" value="ECO:0007669"/>
    <property type="project" value="TreeGrafter"/>
</dbReference>
<gene>
    <name evidence="2" type="ORF">GGQ74_001359</name>
</gene>
<dbReference type="SUPFAM" id="SSF111369">
    <property type="entry name" value="HlyD-like secretion proteins"/>
    <property type="match status" value="1"/>
</dbReference>
<sequence length="453" mass="49276">MQFSRRMLALPVAALGIVLFVALVRTKSGPKRLDVDERARAVRVITAPEVALVPRVVGYGSVRPAQVWEAVAEVGGRVVEMHPSLKRGAILPAGAVLLRIDQTEYRLKVAAAEAEVQSALARLRELEQKKINTERLFAVESESLTLGEAELQRRQRLLETGTISRSEYDREERSWLAQRNAVQGYRSTLDLIPAERRQLSAALDAARSRLEDARLDLGRTVITAPFECRIGEVGVELSQYAKVGQTVAVADSIGASEVSAQVPIAAFLRLVRPGPVPLVRNGDIDMDDIRRAIGVDGVVRLNLPSGPVEWKARLSRLSDSIDPKTRTVGVIVVVDDSYFSARPGERPPLVKNMYCEVELRGRPHSATVVLPRSAVREGRVRVVGADLRLETREVAVDAVQGDLVALRSGVQPGERVVATDVIPAIEGMLLEPVDDAELLAHVIREASGGAGTP</sequence>
<evidence type="ECO:0000313" key="2">
    <source>
        <dbReference type="EMBL" id="NJB67719.1"/>
    </source>
</evidence>
<dbReference type="Gene3D" id="2.40.30.170">
    <property type="match status" value="1"/>
</dbReference>
<proteinExistence type="predicted"/>
<dbReference type="Gene3D" id="1.10.287.470">
    <property type="entry name" value="Helix hairpin bin"/>
    <property type="match status" value="1"/>
</dbReference>
<organism evidence="2 3">
    <name type="scientific">Desulfobaculum xiamenense</name>
    <dbReference type="NCBI Taxonomy" id="995050"/>
    <lineage>
        <taxon>Bacteria</taxon>
        <taxon>Pseudomonadati</taxon>
        <taxon>Thermodesulfobacteriota</taxon>
        <taxon>Desulfovibrionia</taxon>
        <taxon>Desulfovibrionales</taxon>
        <taxon>Desulfovibrionaceae</taxon>
        <taxon>Desulfobaculum</taxon>
    </lineage>
</organism>
<dbReference type="GO" id="GO:1990281">
    <property type="term" value="C:efflux pump complex"/>
    <property type="evidence" value="ECO:0007669"/>
    <property type="project" value="TreeGrafter"/>
</dbReference>